<dbReference type="InterPro" id="IPR050204">
    <property type="entry name" value="AraC_XylS_family_regulators"/>
</dbReference>
<dbReference type="GO" id="GO:0043565">
    <property type="term" value="F:sequence-specific DNA binding"/>
    <property type="evidence" value="ECO:0007669"/>
    <property type="project" value="InterPro"/>
</dbReference>
<dbReference type="Pfam" id="PF20240">
    <property type="entry name" value="DUF6597"/>
    <property type="match status" value="1"/>
</dbReference>
<organism evidence="5 6">
    <name type="scientific">Pseudonocardia alni</name>
    <name type="common">Amycolata alni</name>
    <dbReference type="NCBI Taxonomy" id="33907"/>
    <lineage>
        <taxon>Bacteria</taxon>
        <taxon>Bacillati</taxon>
        <taxon>Actinomycetota</taxon>
        <taxon>Actinomycetes</taxon>
        <taxon>Pseudonocardiales</taxon>
        <taxon>Pseudonocardiaceae</taxon>
        <taxon>Pseudonocardia</taxon>
    </lineage>
</organism>
<dbReference type="Proteomes" id="UP000549695">
    <property type="component" value="Unassembled WGS sequence"/>
</dbReference>
<keyword evidence="1" id="KW-0805">Transcription regulation</keyword>
<comment type="caution">
    <text evidence="5">The sequence shown here is derived from an EMBL/GenBank/DDBJ whole genome shotgun (WGS) entry which is preliminary data.</text>
</comment>
<dbReference type="Gene3D" id="1.10.10.60">
    <property type="entry name" value="Homeodomain-like"/>
    <property type="match status" value="1"/>
</dbReference>
<proteinExistence type="predicted"/>
<dbReference type="InterPro" id="IPR018062">
    <property type="entry name" value="HTH_AraC-typ_CS"/>
</dbReference>
<accession>A0A852W1L0</accession>
<dbReference type="SUPFAM" id="SSF46689">
    <property type="entry name" value="Homeodomain-like"/>
    <property type="match status" value="1"/>
</dbReference>
<evidence type="ECO:0000313" key="6">
    <source>
        <dbReference type="Proteomes" id="UP000549695"/>
    </source>
</evidence>
<dbReference type="EMBL" id="JACCCZ010000001">
    <property type="protein sequence ID" value="NYG01381.1"/>
    <property type="molecule type" value="Genomic_DNA"/>
</dbReference>
<evidence type="ECO:0000259" key="4">
    <source>
        <dbReference type="PROSITE" id="PS01124"/>
    </source>
</evidence>
<dbReference type="InterPro" id="IPR018060">
    <property type="entry name" value="HTH_AraC"/>
</dbReference>
<sequence length="255" mass="27145">MTVESRGHLNPGAPEVTLDRAPIGLDDLVRWVWTARWDVPPGRTVRQRVLQYPAFNLVTDPVTATLHGPRTGVDVRELAGRSWVVGVLLRPGATPLFTATAPAALRGTAEEVRGAPVAELTAAVAAGDPAATVRDWLAPLADRVTDAGRLVNRACALAESRADVLRADQLAELVGVAPRTLERLVRGHIGLTPLWLIECRRLQHAAAVLRTDPGTALAGLAADLGYADQAHFTRRYRAVLGETPGATRQAARAAG</sequence>
<dbReference type="PROSITE" id="PS01124">
    <property type="entry name" value="HTH_ARAC_FAMILY_2"/>
    <property type="match status" value="1"/>
</dbReference>
<name>A0A852W1L0_PSEA5</name>
<reference evidence="5 6" key="1">
    <citation type="submission" date="2020-07" db="EMBL/GenBank/DDBJ databases">
        <title>Sequencing the genomes of 1000 actinobacteria strains.</title>
        <authorList>
            <person name="Klenk H.-P."/>
        </authorList>
    </citation>
    <scope>NUCLEOTIDE SEQUENCE [LARGE SCALE GENOMIC DNA]</scope>
    <source>
        <strain evidence="5 6">DSM 44749</strain>
    </source>
</reference>
<keyword evidence="2" id="KW-0238">DNA-binding</keyword>
<dbReference type="RefSeq" id="WP_179760758.1">
    <property type="nucleotide sequence ID" value="NZ_BAAAJZ010000002.1"/>
</dbReference>
<evidence type="ECO:0000256" key="3">
    <source>
        <dbReference type="ARBA" id="ARBA00023163"/>
    </source>
</evidence>
<dbReference type="GeneID" id="98051448"/>
<dbReference type="PROSITE" id="PS00041">
    <property type="entry name" value="HTH_ARAC_FAMILY_1"/>
    <property type="match status" value="1"/>
</dbReference>
<dbReference type="PANTHER" id="PTHR46796">
    <property type="entry name" value="HTH-TYPE TRANSCRIPTIONAL ACTIVATOR RHAS-RELATED"/>
    <property type="match status" value="1"/>
</dbReference>
<dbReference type="AlphaFoldDB" id="A0A852W1L0"/>
<dbReference type="InterPro" id="IPR009057">
    <property type="entry name" value="Homeodomain-like_sf"/>
</dbReference>
<keyword evidence="6" id="KW-1185">Reference proteome</keyword>
<evidence type="ECO:0000313" key="5">
    <source>
        <dbReference type="EMBL" id="NYG01381.1"/>
    </source>
</evidence>
<dbReference type="SMART" id="SM00342">
    <property type="entry name" value="HTH_ARAC"/>
    <property type="match status" value="1"/>
</dbReference>
<dbReference type="InterPro" id="IPR046532">
    <property type="entry name" value="DUF6597"/>
</dbReference>
<dbReference type="Pfam" id="PF12833">
    <property type="entry name" value="HTH_18"/>
    <property type="match status" value="1"/>
</dbReference>
<protein>
    <submittedName>
        <fullName evidence="5">AraC-like DNA-binding protein</fullName>
    </submittedName>
</protein>
<feature type="domain" description="HTH araC/xylS-type" evidence="4">
    <location>
        <begin position="152"/>
        <end position="250"/>
    </location>
</feature>
<evidence type="ECO:0000256" key="2">
    <source>
        <dbReference type="ARBA" id="ARBA00023125"/>
    </source>
</evidence>
<evidence type="ECO:0000256" key="1">
    <source>
        <dbReference type="ARBA" id="ARBA00023015"/>
    </source>
</evidence>
<gene>
    <name evidence="5" type="ORF">HDA37_001666</name>
</gene>
<keyword evidence="3" id="KW-0804">Transcription</keyword>
<dbReference type="GO" id="GO:0003700">
    <property type="term" value="F:DNA-binding transcription factor activity"/>
    <property type="evidence" value="ECO:0007669"/>
    <property type="project" value="InterPro"/>
</dbReference>